<proteinExistence type="predicted"/>
<dbReference type="EMBL" id="MTKT01000429">
    <property type="protein sequence ID" value="OWM90959.1"/>
    <property type="molecule type" value="Genomic_DNA"/>
</dbReference>
<comment type="caution">
    <text evidence="1">The sequence shown here is derived from an EMBL/GenBank/DDBJ whole genome shotgun (WGS) entry which is preliminary data.</text>
</comment>
<accession>A0A218Y293</accession>
<organism evidence="1 2">
    <name type="scientific">Punica granatum</name>
    <name type="common">Pomegranate</name>
    <dbReference type="NCBI Taxonomy" id="22663"/>
    <lineage>
        <taxon>Eukaryota</taxon>
        <taxon>Viridiplantae</taxon>
        <taxon>Streptophyta</taxon>
        <taxon>Embryophyta</taxon>
        <taxon>Tracheophyta</taxon>
        <taxon>Spermatophyta</taxon>
        <taxon>Magnoliopsida</taxon>
        <taxon>eudicotyledons</taxon>
        <taxon>Gunneridae</taxon>
        <taxon>Pentapetalae</taxon>
        <taxon>rosids</taxon>
        <taxon>malvids</taxon>
        <taxon>Myrtales</taxon>
        <taxon>Lythraceae</taxon>
        <taxon>Punica</taxon>
    </lineage>
</organism>
<protein>
    <submittedName>
        <fullName evidence="1">Uncharacterized protein</fullName>
    </submittedName>
</protein>
<reference evidence="2" key="1">
    <citation type="journal article" date="2017" name="Plant J.">
        <title>The pomegranate (Punica granatum L.) genome and the genomics of punicalagin biosynthesis.</title>
        <authorList>
            <person name="Qin G."/>
            <person name="Xu C."/>
            <person name="Ming R."/>
            <person name="Tang H."/>
            <person name="Guyot R."/>
            <person name="Kramer E.M."/>
            <person name="Hu Y."/>
            <person name="Yi X."/>
            <person name="Qi Y."/>
            <person name="Xu X."/>
            <person name="Gao Z."/>
            <person name="Pan H."/>
            <person name="Jian J."/>
            <person name="Tian Y."/>
            <person name="Yue Z."/>
            <person name="Xu Y."/>
        </authorList>
    </citation>
    <scope>NUCLEOTIDE SEQUENCE [LARGE SCALE GENOMIC DNA]</scope>
    <source>
        <strain evidence="2">cv. Dabenzi</strain>
    </source>
</reference>
<gene>
    <name evidence="1" type="ORF">CDL15_Pgr019271</name>
</gene>
<evidence type="ECO:0000313" key="2">
    <source>
        <dbReference type="Proteomes" id="UP000197138"/>
    </source>
</evidence>
<sequence length="76" mass="8928">MNSKFFYLSTVIRSSSNHIVAIKDSNMEWSQDYEGIENYFLRNFQELFNTSHPTIPEDMEGLFSQIITESDNENLI</sequence>
<dbReference type="Proteomes" id="UP000197138">
    <property type="component" value="Unassembled WGS sequence"/>
</dbReference>
<dbReference type="AlphaFoldDB" id="A0A218Y293"/>
<name>A0A218Y293_PUNGR</name>
<evidence type="ECO:0000313" key="1">
    <source>
        <dbReference type="EMBL" id="OWM90959.1"/>
    </source>
</evidence>